<evidence type="ECO:0000313" key="4">
    <source>
        <dbReference type="Proteomes" id="UP000694397"/>
    </source>
</evidence>
<evidence type="ECO:0000313" key="3">
    <source>
        <dbReference type="Ensembl" id="ENSSFOP00015034889.2"/>
    </source>
</evidence>
<feature type="compositionally biased region" description="Polar residues" evidence="2">
    <location>
        <begin position="807"/>
        <end position="820"/>
    </location>
</feature>
<gene>
    <name evidence="3" type="primary">LOC108941291</name>
</gene>
<reference evidence="3" key="2">
    <citation type="submission" date="2025-08" db="UniProtKB">
        <authorList>
            <consortium name="Ensembl"/>
        </authorList>
    </citation>
    <scope>IDENTIFICATION</scope>
</reference>
<dbReference type="InterPro" id="IPR031650">
    <property type="entry name" value="CCDC73"/>
</dbReference>
<dbReference type="Ensembl" id="ENSSFOT00015035271.2">
    <property type="protein sequence ID" value="ENSSFOP00015034889.2"/>
    <property type="gene ID" value="ENSSFOG00015022219.2"/>
</dbReference>
<dbReference type="OrthoDB" id="6145717at2759"/>
<evidence type="ECO:0000256" key="1">
    <source>
        <dbReference type="SAM" id="Coils"/>
    </source>
</evidence>
<dbReference type="PANTHER" id="PTHR28660">
    <property type="entry name" value="COILED-COIL DOMAIN-CONTAINING PROTEIN 73"/>
    <property type="match status" value="1"/>
</dbReference>
<feature type="coiled-coil region" evidence="1">
    <location>
        <begin position="98"/>
        <end position="195"/>
    </location>
</feature>
<feature type="compositionally biased region" description="Basic and acidic residues" evidence="2">
    <location>
        <begin position="795"/>
        <end position="806"/>
    </location>
</feature>
<dbReference type="Pfam" id="PF15818">
    <property type="entry name" value="CCDC73"/>
    <property type="match status" value="2"/>
</dbReference>
<dbReference type="AlphaFoldDB" id="A0A8C9SMK5"/>
<keyword evidence="4" id="KW-1185">Reference proteome</keyword>
<protein>
    <submittedName>
        <fullName evidence="3">Uncharacterized protein</fullName>
    </submittedName>
</protein>
<accession>A0A8C9SMK5</accession>
<organism evidence="3 4">
    <name type="scientific">Scleropages formosus</name>
    <name type="common">Asian bonytongue</name>
    <name type="synonym">Osteoglossum formosum</name>
    <dbReference type="NCBI Taxonomy" id="113540"/>
    <lineage>
        <taxon>Eukaryota</taxon>
        <taxon>Metazoa</taxon>
        <taxon>Chordata</taxon>
        <taxon>Craniata</taxon>
        <taxon>Vertebrata</taxon>
        <taxon>Euteleostomi</taxon>
        <taxon>Actinopterygii</taxon>
        <taxon>Neopterygii</taxon>
        <taxon>Teleostei</taxon>
        <taxon>Osteoglossocephala</taxon>
        <taxon>Osteoglossomorpha</taxon>
        <taxon>Osteoglossiformes</taxon>
        <taxon>Osteoglossidae</taxon>
        <taxon>Scleropages</taxon>
    </lineage>
</organism>
<feature type="region of interest" description="Disordered" evidence="2">
    <location>
        <begin position="368"/>
        <end position="391"/>
    </location>
</feature>
<name>A0A8C9SMK5_SCLFO</name>
<reference evidence="3" key="3">
    <citation type="submission" date="2025-09" db="UniProtKB">
        <authorList>
            <consortium name="Ensembl"/>
        </authorList>
    </citation>
    <scope>IDENTIFICATION</scope>
</reference>
<reference evidence="3 4" key="1">
    <citation type="submission" date="2019-04" db="EMBL/GenBank/DDBJ databases">
        <authorList>
            <consortium name="Wellcome Sanger Institute Data Sharing"/>
        </authorList>
    </citation>
    <scope>NUCLEOTIDE SEQUENCE [LARGE SCALE GENOMIC DNA]</scope>
</reference>
<keyword evidence="1" id="KW-0175">Coiled coil</keyword>
<sequence length="828" mass="91753">MQFGMANDPLSSFTLQPQGKYQFIAELKDKEINSLKEELKSLQLSKCSLQKTLSELEQKLHLQVQTKDSHLNQLSEVERRFGSVSRHFAAVRQAHEKLEQKVGEAVRLNKNLSSLNKKQEFTITSLKQQTMINKNFSEEISALRAEKQEVMNSLQQAQRLLQMQTKAIGRVELELRRQREEHQALKREHELLQAKTREREDRFVSLTEEYKNSKTKQEREQKILFDEAGELSEGHDHLDKQPISCKEEEHTHMVQGNLKDYSQNDIAENADVSCDVICKTKNAGRECVPLQNDKELVQLCCPARTKQDLSDADKTGDSGHAPDEGRDPAPTEPRETVNDGLPQPDYCTAIKAQGAYVYVPGHADMEGTEKGDCAADPTTNPTRTALEPPGSPTASAVFPAGVTPSADAVDTLGVCGASAGQQAPDSRVIQPCMGTTHPGNCTVNEAPVSCSSVPCKYDFIKALSGSESYASHTVEHGEEINEGNKKKETKSTLKSISRVTDEYGRVTQKGTEIVCDSTTDSAFDKRYPSKANEESLKCSYPCLPGFFISGNGKTTPLASVRSSVSSDTELESKLSDKDSHPQVVMNPQPDVKEASGQNYLSISSALNSDVVLNTEAKCTLLQSKTPDKTDITAVDTSFLTMDLASRSATPSKTSDEESFTQNEARQKFKDQHIFVCDLESTDVKESSAFKYSDKYKKIETPSISIPTKYIQNEINLNSNETDSIFVPGNKRFRSSFDLWVPTKGMRDQMVRHFHGFGSLLKGNQNISAAQTVSGTLGFLFKSQDVPSSHTTSKPLFEDSVPKKDSPTIKSTADMLNTSSVHPYRKREL</sequence>
<evidence type="ECO:0000256" key="2">
    <source>
        <dbReference type="SAM" id="MobiDB-lite"/>
    </source>
</evidence>
<proteinExistence type="predicted"/>
<dbReference type="PANTHER" id="PTHR28660:SF1">
    <property type="entry name" value="COILED-COIL DOMAIN-CONTAINING PROTEIN 73"/>
    <property type="match status" value="1"/>
</dbReference>
<feature type="compositionally biased region" description="Basic and acidic residues" evidence="2">
    <location>
        <begin position="307"/>
        <end position="337"/>
    </location>
</feature>
<feature type="region of interest" description="Disordered" evidence="2">
    <location>
        <begin position="307"/>
        <end position="344"/>
    </location>
</feature>
<dbReference type="Proteomes" id="UP000694397">
    <property type="component" value="Chromosome 11"/>
</dbReference>
<dbReference type="GeneTree" id="ENSGT01120000272300"/>
<feature type="region of interest" description="Disordered" evidence="2">
    <location>
        <begin position="789"/>
        <end position="828"/>
    </location>
</feature>